<evidence type="ECO:0000259" key="1">
    <source>
        <dbReference type="Pfam" id="PF13229"/>
    </source>
</evidence>
<accession>A4CKD1</accession>
<reference evidence="2 3" key="1">
    <citation type="journal article" date="2009" name="J. Bacteriol.">
        <title>Complete genome sequence of Robiginitalea biformata HTCC2501.</title>
        <authorList>
            <person name="Oh H.M."/>
            <person name="Giovannoni S.J."/>
            <person name="Lee K."/>
            <person name="Ferriera S."/>
            <person name="Johnson J."/>
            <person name="Cho J.C."/>
        </authorList>
    </citation>
    <scope>NUCLEOTIDE SEQUENCE [LARGE SCALE GENOMIC DNA]</scope>
    <source>
        <strain evidence="3">ATCC BAA-864 / HTCC2501 / KCTC 12146</strain>
    </source>
</reference>
<dbReference type="SMART" id="SM00710">
    <property type="entry name" value="PbH1"/>
    <property type="match status" value="5"/>
</dbReference>
<dbReference type="HOGENOM" id="CLU_648439_0_0_10"/>
<dbReference type="AlphaFoldDB" id="A4CKD1"/>
<name>A4CKD1_ROBBH</name>
<organism evidence="2 3">
    <name type="scientific">Robiginitalea biformata (strain ATCC BAA-864 / DSM 15991 / KCTC 12146 / HTCC2501)</name>
    <dbReference type="NCBI Taxonomy" id="313596"/>
    <lineage>
        <taxon>Bacteria</taxon>
        <taxon>Pseudomonadati</taxon>
        <taxon>Bacteroidota</taxon>
        <taxon>Flavobacteriia</taxon>
        <taxon>Flavobacteriales</taxon>
        <taxon>Flavobacteriaceae</taxon>
        <taxon>Robiginitalea</taxon>
    </lineage>
</organism>
<dbReference type="eggNOG" id="COG5434">
    <property type="taxonomic scope" value="Bacteria"/>
</dbReference>
<dbReference type="Pfam" id="PF13229">
    <property type="entry name" value="Beta_helix"/>
    <property type="match status" value="1"/>
</dbReference>
<feature type="domain" description="Right handed beta helix" evidence="1">
    <location>
        <begin position="87"/>
        <end position="225"/>
    </location>
</feature>
<dbReference type="SUPFAM" id="SSF51126">
    <property type="entry name" value="Pectin lyase-like"/>
    <property type="match status" value="1"/>
</dbReference>
<dbReference type="InterPro" id="IPR011050">
    <property type="entry name" value="Pectin_lyase_fold/virulence"/>
</dbReference>
<dbReference type="STRING" id="313596.RB2501_13419"/>
<gene>
    <name evidence="2" type="ordered locus">RB2501_13419</name>
</gene>
<dbReference type="Gene3D" id="2.160.20.10">
    <property type="entry name" value="Single-stranded right-handed beta-helix, Pectin lyase-like"/>
    <property type="match status" value="1"/>
</dbReference>
<keyword evidence="3" id="KW-1185">Reference proteome</keyword>
<dbReference type="InterPro" id="IPR006626">
    <property type="entry name" value="PbH1"/>
</dbReference>
<dbReference type="Proteomes" id="UP000009049">
    <property type="component" value="Chromosome"/>
</dbReference>
<dbReference type="InterPro" id="IPR039448">
    <property type="entry name" value="Beta_helix"/>
</dbReference>
<sequence length="380" mass="43240">MAMNSPEKELILDSHFPVWNLRPMRFVRVEDKTIHFEENVELRAIPGAFPKKIDALLKFVDCKNIKLLGKGNVLAMNKAEYTDGEWRHVIRLRGCTDVVIDNLVLRDSGGDGLTIGRSEKKLFSEKIYVSRIKSINNKRQGISIVSAQDVWIQDSEFRDTKGTFPGAGVDLEPDLQTERLVNINFENCQFANNYNAGIKIETHNLTGSSEPISVRFKDCILIDNFSRDNPKVRAEITIHSHKTDPVGGTIHFEDILVKDSNWGLLVSRKNAEGFHVYFKNVIARNICRDTGMSAIFLEVPHYKIPSSPGGFTFTDVVLEYESDVPVFRVRGTRWIPDSLKDMHGNITVKRKNQQAPLFDYINMDASDNENVDFQITKIPR</sequence>
<proteinExistence type="predicted"/>
<dbReference type="InterPro" id="IPR012334">
    <property type="entry name" value="Pectin_lyas_fold"/>
</dbReference>
<protein>
    <recommendedName>
        <fullName evidence="1">Right handed beta helix domain-containing protein</fullName>
    </recommendedName>
</protein>
<evidence type="ECO:0000313" key="2">
    <source>
        <dbReference type="EMBL" id="EAR15330.1"/>
    </source>
</evidence>
<dbReference type="EMBL" id="CP001712">
    <property type="protein sequence ID" value="EAR15330.1"/>
    <property type="molecule type" value="Genomic_DNA"/>
</dbReference>
<evidence type="ECO:0000313" key="3">
    <source>
        <dbReference type="Proteomes" id="UP000009049"/>
    </source>
</evidence>
<dbReference type="KEGG" id="rbi:RB2501_13419"/>